<comment type="caution">
    <text evidence="11">The sequence shown here is derived from an EMBL/GenBank/DDBJ whole genome shotgun (WGS) entry which is preliminary data.</text>
</comment>
<keyword evidence="7" id="KW-0479">Metal-binding</keyword>
<evidence type="ECO:0000256" key="2">
    <source>
        <dbReference type="ARBA" id="ARBA00001964"/>
    </source>
</evidence>
<dbReference type="GO" id="GO:0005829">
    <property type="term" value="C:cytosol"/>
    <property type="evidence" value="ECO:0007669"/>
    <property type="project" value="TreeGrafter"/>
</dbReference>
<sequence>QERSAEQLANVARGGYVLKDCAGQPELILIATGSEVELAVAAWEKLSAEGVKSRVVSMPSTDVFDRQDAAYRESVLPKAVSARVAVEAGIADYWYRYVGLNGAVVGMHTFGESAPAELLFKEFGFTVENVVAKARARLAPGSGIACC</sequence>
<dbReference type="PANTHER" id="PTHR43522">
    <property type="entry name" value="TRANSKETOLASE"/>
    <property type="match status" value="1"/>
</dbReference>
<dbReference type="Proteomes" id="UP000477739">
    <property type="component" value="Unassembled WGS sequence"/>
</dbReference>
<evidence type="ECO:0000259" key="10">
    <source>
        <dbReference type="Pfam" id="PF22613"/>
    </source>
</evidence>
<accession>A0A6L6IS84</accession>
<feature type="domain" description="Transketolase-like C-terminal" evidence="10">
    <location>
        <begin position="14"/>
        <end position="126"/>
    </location>
</feature>
<dbReference type="InterPro" id="IPR055152">
    <property type="entry name" value="Transketolase-like_C_2"/>
</dbReference>
<reference evidence="11 12" key="1">
    <citation type="submission" date="2019-11" db="EMBL/GenBank/DDBJ databases">
        <title>Escherichia alba sp. nov. isolated from the gut of plastic-eating superworms Zophobas atratus.</title>
        <authorList>
            <person name="Yang Y."/>
        </authorList>
    </citation>
    <scope>NUCLEOTIDE SEQUENCE [LARGE SCALE GENOMIC DNA]</scope>
    <source>
        <strain evidence="12">BIT-B35</strain>
    </source>
</reference>
<comment type="cofactor">
    <cofactor evidence="2">
        <name>thiamine diphosphate</name>
        <dbReference type="ChEBI" id="CHEBI:58937"/>
    </cofactor>
</comment>
<dbReference type="EC" id="2.2.1.1" evidence="5"/>
<feature type="non-terminal residue" evidence="11">
    <location>
        <position position="1"/>
    </location>
</feature>
<evidence type="ECO:0000256" key="3">
    <source>
        <dbReference type="ARBA" id="ARBA00007131"/>
    </source>
</evidence>
<proteinExistence type="inferred from homology"/>
<dbReference type="GO" id="GO:0004802">
    <property type="term" value="F:transketolase activity"/>
    <property type="evidence" value="ECO:0007669"/>
    <property type="project" value="UniProtKB-EC"/>
</dbReference>
<dbReference type="GO" id="GO:0046872">
    <property type="term" value="F:metal ion binding"/>
    <property type="evidence" value="ECO:0007669"/>
    <property type="project" value="UniProtKB-KW"/>
</dbReference>
<dbReference type="Gene3D" id="3.40.50.920">
    <property type="match status" value="1"/>
</dbReference>
<organism evidence="11 12">
    <name type="scientific">Intestinirhabdus alba</name>
    <dbReference type="NCBI Taxonomy" id="2899544"/>
    <lineage>
        <taxon>Bacteria</taxon>
        <taxon>Pseudomonadati</taxon>
        <taxon>Pseudomonadota</taxon>
        <taxon>Gammaproteobacteria</taxon>
        <taxon>Enterobacterales</taxon>
        <taxon>Enterobacteriaceae</taxon>
        <taxon>Intestinirhabdus</taxon>
    </lineage>
</organism>
<evidence type="ECO:0000256" key="6">
    <source>
        <dbReference type="ARBA" id="ARBA00022679"/>
    </source>
</evidence>
<evidence type="ECO:0000313" key="12">
    <source>
        <dbReference type="Proteomes" id="UP000477739"/>
    </source>
</evidence>
<evidence type="ECO:0000256" key="1">
    <source>
        <dbReference type="ARBA" id="ARBA00001946"/>
    </source>
</evidence>
<evidence type="ECO:0000256" key="7">
    <source>
        <dbReference type="ARBA" id="ARBA00022723"/>
    </source>
</evidence>
<dbReference type="PANTHER" id="PTHR43522:SF2">
    <property type="entry name" value="TRANSKETOLASE 1-RELATED"/>
    <property type="match status" value="1"/>
</dbReference>
<keyword evidence="6 11" id="KW-0808">Transferase</keyword>
<comment type="subunit">
    <text evidence="4">Homodimer.</text>
</comment>
<keyword evidence="8" id="KW-0460">Magnesium</keyword>
<dbReference type="RefSeq" id="WP_330998841.1">
    <property type="nucleotide sequence ID" value="NZ_WMJZ01000062.1"/>
</dbReference>
<gene>
    <name evidence="11" type="ORF">GJV78_21745</name>
</gene>
<evidence type="ECO:0000313" key="11">
    <source>
        <dbReference type="EMBL" id="MTH48807.1"/>
    </source>
</evidence>
<comment type="cofactor">
    <cofactor evidence="1">
        <name>Mg(2+)</name>
        <dbReference type="ChEBI" id="CHEBI:18420"/>
    </cofactor>
</comment>
<protein>
    <recommendedName>
        <fullName evidence="5">transketolase</fullName>
        <ecNumber evidence="5">2.2.1.1</ecNumber>
    </recommendedName>
</protein>
<comment type="similarity">
    <text evidence="3">Belongs to the transketolase family.</text>
</comment>
<evidence type="ECO:0000256" key="5">
    <source>
        <dbReference type="ARBA" id="ARBA00013152"/>
    </source>
</evidence>
<dbReference type="FunFam" id="3.40.50.920:FF:000003">
    <property type="entry name" value="Transketolase"/>
    <property type="match status" value="1"/>
</dbReference>
<dbReference type="EMBL" id="WMJZ01000062">
    <property type="protein sequence ID" value="MTH48807.1"/>
    <property type="molecule type" value="Genomic_DNA"/>
</dbReference>
<keyword evidence="12" id="KW-1185">Reference proteome</keyword>
<name>A0A6L6IS84_9ENTR</name>
<dbReference type="InterPro" id="IPR033247">
    <property type="entry name" value="Transketolase_fam"/>
</dbReference>
<dbReference type="InterPro" id="IPR009014">
    <property type="entry name" value="Transketo_C/PFOR_II"/>
</dbReference>
<keyword evidence="9" id="KW-0786">Thiamine pyrophosphate</keyword>
<evidence type="ECO:0000256" key="8">
    <source>
        <dbReference type="ARBA" id="ARBA00022842"/>
    </source>
</evidence>
<evidence type="ECO:0000256" key="9">
    <source>
        <dbReference type="ARBA" id="ARBA00023052"/>
    </source>
</evidence>
<dbReference type="Pfam" id="PF22613">
    <property type="entry name" value="Transketolase_C_1"/>
    <property type="match status" value="1"/>
</dbReference>
<dbReference type="AlphaFoldDB" id="A0A6L6IS84"/>
<dbReference type="SUPFAM" id="SSF52922">
    <property type="entry name" value="TK C-terminal domain-like"/>
    <property type="match status" value="1"/>
</dbReference>
<dbReference type="GO" id="GO:0006098">
    <property type="term" value="P:pentose-phosphate shunt"/>
    <property type="evidence" value="ECO:0007669"/>
    <property type="project" value="TreeGrafter"/>
</dbReference>
<evidence type="ECO:0000256" key="4">
    <source>
        <dbReference type="ARBA" id="ARBA00011738"/>
    </source>
</evidence>